<organism evidence="2 3">
    <name type="scientific">Acer saccharum</name>
    <name type="common">Sugar maple</name>
    <dbReference type="NCBI Taxonomy" id="4024"/>
    <lineage>
        <taxon>Eukaryota</taxon>
        <taxon>Viridiplantae</taxon>
        <taxon>Streptophyta</taxon>
        <taxon>Embryophyta</taxon>
        <taxon>Tracheophyta</taxon>
        <taxon>Spermatophyta</taxon>
        <taxon>Magnoliopsida</taxon>
        <taxon>eudicotyledons</taxon>
        <taxon>Gunneridae</taxon>
        <taxon>Pentapetalae</taxon>
        <taxon>rosids</taxon>
        <taxon>malvids</taxon>
        <taxon>Sapindales</taxon>
        <taxon>Sapindaceae</taxon>
        <taxon>Hippocastanoideae</taxon>
        <taxon>Acereae</taxon>
        <taxon>Acer</taxon>
    </lineage>
</organism>
<feature type="region of interest" description="Disordered" evidence="1">
    <location>
        <begin position="169"/>
        <end position="193"/>
    </location>
</feature>
<evidence type="ECO:0000313" key="2">
    <source>
        <dbReference type="EMBL" id="KAK0604509.1"/>
    </source>
</evidence>
<sequence length="193" mass="22439">MPKTQIGRRVGRRRCEATANDDEWRLSSLPFSLCSEREGSDDKQVRHNDEQDCRQRTANGRRTASRTVGDDLSLSLSLRYSLFERSPQKFYGTRNQRDEVPRSFMELEIRRMKSPKVLQNWKLGDKVPESSIELEIRGMRSSKVLRNWKSEGRGPRKFYRIDNQRDEVPESSTELEIRGTKSQGVLRNCKSGG</sequence>
<comment type="caution">
    <text evidence="2">The sequence shown here is derived from an EMBL/GenBank/DDBJ whole genome shotgun (WGS) entry which is preliminary data.</text>
</comment>
<dbReference type="Proteomes" id="UP001168877">
    <property type="component" value="Unassembled WGS sequence"/>
</dbReference>
<feature type="compositionally biased region" description="Polar residues" evidence="1">
    <location>
        <begin position="56"/>
        <end position="66"/>
    </location>
</feature>
<feature type="compositionally biased region" description="Basic and acidic residues" evidence="1">
    <location>
        <begin position="35"/>
        <end position="55"/>
    </location>
</feature>
<keyword evidence="3" id="KW-1185">Reference proteome</keyword>
<feature type="compositionally biased region" description="Polar residues" evidence="1">
    <location>
        <begin position="170"/>
        <end position="185"/>
    </location>
</feature>
<reference evidence="2" key="2">
    <citation type="submission" date="2023-06" db="EMBL/GenBank/DDBJ databases">
        <authorList>
            <person name="Swenson N.G."/>
            <person name="Wegrzyn J.L."/>
            <person name="Mcevoy S.L."/>
        </authorList>
    </citation>
    <scope>NUCLEOTIDE SEQUENCE</scope>
    <source>
        <strain evidence="2">NS2018</strain>
        <tissue evidence="2">Leaf</tissue>
    </source>
</reference>
<evidence type="ECO:0000313" key="3">
    <source>
        <dbReference type="Proteomes" id="UP001168877"/>
    </source>
</evidence>
<feature type="region of interest" description="Disordered" evidence="1">
    <location>
        <begin position="35"/>
        <end position="66"/>
    </location>
</feature>
<dbReference type="AlphaFoldDB" id="A0AA39VZP9"/>
<evidence type="ECO:0000256" key="1">
    <source>
        <dbReference type="SAM" id="MobiDB-lite"/>
    </source>
</evidence>
<name>A0AA39VZP9_ACESA</name>
<dbReference type="EMBL" id="JAUESC010000002">
    <property type="protein sequence ID" value="KAK0604509.1"/>
    <property type="molecule type" value="Genomic_DNA"/>
</dbReference>
<gene>
    <name evidence="2" type="ORF">LWI29_016340</name>
</gene>
<reference evidence="2" key="1">
    <citation type="journal article" date="2022" name="Plant J.">
        <title>Strategies of tolerance reflected in two North American maple genomes.</title>
        <authorList>
            <person name="McEvoy S.L."/>
            <person name="Sezen U.U."/>
            <person name="Trouern-Trend A."/>
            <person name="McMahon S.M."/>
            <person name="Schaberg P.G."/>
            <person name="Yang J."/>
            <person name="Wegrzyn J.L."/>
            <person name="Swenson N.G."/>
        </authorList>
    </citation>
    <scope>NUCLEOTIDE SEQUENCE</scope>
    <source>
        <strain evidence="2">NS2018</strain>
    </source>
</reference>
<protein>
    <submittedName>
        <fullName evidence="2">Uncharacterized protein</fullName>
    </submittedName>
</protein>
<proteinExistence type="predicted"/>
<accession>A0AA39VZP9</accession>